<feature type="domain" description="Gfo/Idh/MocA-like oxidoreductase N-terminal" evidence="3">
    <location>
        <begin position="3"/>
        <end position="122"/>
    </location>
</feature>
<dbReference type="GO" id="GO:0016491">
    <property type="term" value="F:oxidoreductase activity"/>
    <property type="evidence" value="ECO:0007669"/>
    <property type="project" value="UniProtKB-KW"/>
</dbReference>
<comment type="caution">
    <text evidence="5">The sequence shown here is derived from an EMBL/GenBank/DDBJ whole genome shotgun (WGS) entry which is preliminary data.</text>
</comment>
<dbReference type="Gene3D" id="3.30.360.10">
    <property type="entry name" value="Dihydrodipicolinate Reductase, domain 2"/>
    <property type="match status" value="1"/>
</dbReference>
<accession>A0A846WL98</accession>
<dbReference type="SUPFAM" id="SSF55347">
    <property type="entry name" value="Glyceraldehyde-3-phosphate dehydrogenase-like, C-terminal domain"/>
    <property type="match status" value="1"/>
</dbReference>
<dbReference type="GO" id="GO:0000166">
    <property type="term" value="F:nucleotide binding"/>
    <property type="evidence" value="ECO:0007669"/>
    <property type="project" value="InterPro"/>
</dbReference>
<dbReference type="RefSeq" id="WP_006370329.1">
    <property type="nucleotide sequence ID" value="NZ_JAAXPC010000005.1"/>
</dbReference>
<dbReference type="PANTHER" id="PTHR42840:SF3">
    <property type="entry name" value="BINDING ROSSMANN FOLD OXIDOREDUCTASE, PUTATIVE (AFU_ORTHOLOGUE AFUA_2G10240)-RELATED"/>
    <property type="match status" value="1"/>
</dbReference>
<dbReference type="SUPFAM" id="SSF51735">
    <property type="entry name" value="NAD(P)-binding Rossmann-fold domains"/>
    <property type="match status" value="1"/>
</dbReference>
<dbReference type="Pfam" id="PF02894">
    <property type="entry name" value="GFO_IDH_MocA_C"/>
    <property type="match status" value="1"/>
</dbReference>
<feature type="domain" description="Gfo/Idh/MocA-like oxidoreductase C-terminal" evidence="4">
    <location>
        <begin position="138"/>
        <end position="323"/>
    </location>
</feature>
<reference evidence="5 6" key="1">
    <citation type="submission" date="2020-04" db="EMBL/GenBank/DDBJ databases">
        <title>MicrobeNet Type strains.</title>
        <authorList>
            <person name="Nicholson A.C."/>
        </authorList>
    </citation>
    <scope>NUCLEOTIDE SEQUENCE [LARGE SCALE GENOMIC DNA]</scope>
    <source>
        <strain evidence="5 6">ATCC BAA-14</strain>
    </source>
</reference>
<comment type="similarity">
    <text evidence="1">Belongs to the Gfo/Idh/MocA family.</text>
</comment>
<dbReference type="Pfam" id="PF01408">
    <property type="entry name" value="GFO_IDH_MocA"/>
    <property type="match status" value="1"/>
</dbReference>
<sequence>MTIRIGIIGVGVMGADHAHTLDRYVNGAEVTAIADVNAASANTVAAQLRSARVVDDAQALIAADDVDAVIIASHDSTHAALTLAVIDAGKPVLCEKPLAPTVAESRSVCAAEKRSGRSLISVGFMRRFDPSYVDLRRSVTSGELGEVLVAHCVSRTVEAHPDGDSASTVTNSAIHELDVMPWLIGSPIAEVSWHAGRSSRHAGRRIDPQILVMRTESDVLITVEVFLNAQYGYDTRCEVVGEEGVAALTLPSTVVTDRGRARSLAYPADWRPRYADAYREQLCEWVRALETGRAPRLATAEDGLRAAIVAEAVIESMTHDGQVVPVAYARETVGA</sequence>
<organism evidence="5 6">
    <name type="scientific">Gordonia polyisoprenivorans</name>
    <dbReference type="NCBI Taxonomy" id="84595"/>
    <lineage>
        <taxon>Bacteria</taxon>
        <taxon>Bacillati</taxon>
        <taxon>Actinomycetota</taxon>
        <taxon>Actinomycetes</taxon>
        <taxon>Mycobacteriales</taxon>
        <taxon>Gordoniaceae</taxon>
        <taxon>Gordonia</taxon>
    </lineage>
</organism>
<dbReference type="Gene3D" id="3.40.50.720">
    <property type="entry name" value="NAD(P)-binding Rossmann-like Domain"/>
    <property type="match status" value="1"/>
</dbReference>
<dbReference type="PANTHER" id="PTHR42840">
    <property type="entry name" value="NAD(P)-BINDING ROSSMANN-FOLD SUPERFAMILY PROTEIN-RELATED"/>
    <property type="match status" value="1"/>
</dbReference>
<keyword evidence="2" id="KW-0560">Oxidoreductase</keyword>
<dbReference type="AlphaFoldDB" id="A0A846WL98"/>
<gene>
    <name evidence="5" type="ORF">HGA05_10060</name>
</gene>
<evidence type="ECO:0000256" key="2">
    <source>
        <dbReference type="ARBA" id="ARBA00023002"/>
    </source>
</evidence>
<dbReference type="Proteomes" id="UP000563898">
    <property type="component" value="Unassembled WGS sequence"/>
</dbReference>
<evidence type="ECO:0000256" key="1">
    <source>
        <dbReference type="ARBA" id="ARBA00010928"/>
    </source>
</evidence>
<dbReference type="EMBL" id="JAAXPC010000005">
    <property type="protein sequence ID" value="NKY01917.1"/>
    <property type="molecule type" value="Genomic_DNA"/>
</dbReference>
<evidence type="ECO:0000313" key="6">
    <source>
        <dbReference type="Proteomes" id="UP000563898"/>
    </source>
</evidence>
<evidence type="ECO:0000313" key="5">
    <source>
        <dbReference type="EMBL" id="NKY01917.1"/>
    </source>
</evidence>
<proteinExistence type="inferred from homology"/>
<dbReference type="InterPro" id="IPR004104">
    <property type="entry name" value="Gfo/Idh/MocA-like_OxRdtase_C"/>
</dbReference>
<name>A0A846WL98_9ACTN</name>
<evidence type="ECO:0000259" key="4">
    <source>
        <dbReference type="Pfam" id="PF02894"/>
    </source>
</evidence>
<protein>
    <submittedName>
        <fullName evidence="5">Gfo/Idh/MocA family oxidoreductase</fullName>
    </submittedName>
</protein>
<dbReference type="InterPro" id="IPR000683">
    <property type="entry name" value="Gfo/Idh/MocA-like_OxRdtase_N"/>
</dbReference>
<dbReference type="InterPro" id="IPR036291">
    <property type="entry name" value="NAD(P)-bd_dom_sf"/>
</dbReference>
<evidence type="ECO:0000259" key="3">
    <source>
        <dbReference type="Pfam" id="PF01408"/>
    </source>
</evidence>